<protein>
    <submittedName>
        <fullName evidence="1">Uncharacterized protein</fullName>
    </submittedName>
</protein>
<accession>N1W7B4</accession>
<keyword evidence="2" id="KW-1185">Reference proteome</keyword>
<gene>
    <name evidence="1" type="ORF">LEP1GSC203_0415</name>
</gene>
<evidence type="ECO:0000313" key="2">
    <source>
        <dbReference type="Proteomes" id="UP000012371"/>
    </source>
</evidence>
<dbReference type="Proteomes" id="UP000012371">
    <property type="component" value="Unassembled WGS sequence"/>
</dbReference>
<dbReference type="RefSeq" id="WP_002971527.1">
    <property type="nucleotide sequence ID" value="NZ_AOGW02000001.1"/>
</dbReference>
<dbReference type="OrthoDB" id="1550757at2"/>
<organism evidence="1 2">
    <name type="scientific">Leptospira terpstrae serovar Hualin str. LT 11-33 = ATCC 700639</name>
    <dbReference type="NCBI Taxonomy" id="1257025"/>
    <lineage>
        <taxon>Bacteria</taxon>
        <taxon>Pseudomonadati</taxon>
        <taxon>Spirochaetota</taxon>
        <taxon>Spirochaetia</taxon>
        <taxon>Leptospirales</taxon>
        <taxon>Leptospiraceae</taxon>
        <taxon>Leptospira</taxon>
    </lineage>
</organism>
<comment type="caution">
    <text evidence="1">The sequence shown here is derived from an EMBL/GenBank/DDBJ whole genome shotgun (WGS) entry which is preliminary data.</text>
</comment>
<sequence length="359" mass="42026">MNDFEKARLLYQMLQSPDATESAIENIKNSISDELRSRIDRIMESFKHEDIFKYIYSALPWTHLIHSLDETQYPESSKQKFQVPDSILIYKSTNQKYLPLLIDVKTVLKEKETLKNIKINQTELTTEYSKTLNSPIIYAIYWEKIQTWTLNSLDQFERKTSQFKIPIAKSFVNDLSSLVGDVTYLFPKGYRRKSIIDPNLQNSPNHIQHQKYGAILEEYITFNQSDYIKLEDGESSIIDSTTTMREISKISNGRFIEIIEEAEHELALKLSTLILRVLSIYEQDINANNTMAASKLIQNFFGRISALYVPMIPRDRTAYSDKLYFRSFYPGSIYKNYKLYNRISLFNCISLYLDKDNFG</sequence>
<reference evidence="1" key="1">
    <citation type="submission" date="2013-03" db="EMBL/GenBank/DDBJ databases">
        <authorList>
            <person name="Harkins D.M."/>
            <person name="Durkin A.S."/>
            <person name="Brinkac L.M."/>
            <person name="Haft D.H."/>
            <person name="Selengut J.D."/>
            <person name="Sanka R."/>
            <person name="DePew J."/>
            <person name="Purushe J."/>
            <person name="Hartskeerl R.A."/>
            <person name="Ahmed A."/>
            <person name="van der Linden H."/>
            <person name="Goris M.G.A."/>
            <person name="Vinetz J.M."/>
            <person name="Sutton G.G."/>
            <person name="Nierman W.C."/>
            <person name="Fouts D.E."/>
        </authorList>
    </citation>
    <scope>NUCLEOTIDE SEQUENCE [LARGE SCALE GENOMIC DNA]</scope>
    <source>
        <strain evidence="1">LT 11-33</strain>
    </source>
</reference>
<dbReference type="EMBL" id="AOGW02000001">
    <property type="protein sequence ID" value="EMY63551.1"/>
    <property type="molecule type" value="Genomic_DNA"/>
</dbReference>
<name>N1W7B4_9LEPT</name>
<dbReference type="AlphaFoldDB" id="N1W7B4"/>
<proteinExistence type="predicted"/>
<evidence type="ECO:0000313" key="1">
    <source>
        <dbReference type="EMBL" id="EMY63551.1"/>
    </source>
</evidence>